<accession>A0A2T6AST5</accession>
<dbReference type="EMBL" id="QBKN01000014">
    <property type="protein sequence ID" value="PTX46881.1"/>
    <property type="molecule type" value="Genomic_DNA"/>
</dbReference>
<dbReference type="AlphaFoldDB" id="A0A2T6AST5"/>
<dbReference type="InterPro" id="IPR007078">
    <property type="entry name" value="Haem_export_protD_CcmD"/>
</dbReference>
<proteinExistence type="inferred from homology"/>
<dbReference type="NCBIfam" id="TIGR03141">
    <property type="entry name" value="cytochro_ccmD"/>
    <property type="match status" value="1"/>
</dbReference>
<evidence type="ECO:0000256" key="4">
    <source>
        <dbReference type="ARBA" id="ARBA00016461"/>
    </source>
</evidence>
<feature type="transmembrane region" description="Helical" evidence="12">
    <location>
        <begin position="12"/>
        <end position="31"/>
    </location>
</feature>
<comment type="function">
    <text evidence="1 12">Required for the export of heme to the periplasm for the biogenesis of c-type cytochromes.</text>
</comment>
<evidence type="ECO:0000313" key="14">
    <source>
        <dbReference type="Proteomes" id="UP000244069"/>
    </source>
</evidence>
<dbReference type="GO" id="GO:0017004">
    <property type="term" value="P:cytochrome complex assembly"/>
    <property type="evidence" value="ECO:0007669"/>
    <property type="project" value="UniProtKB-KW"/>
</dbReference>
<comment type="similarity">
    <text evidence="3 12">Belongs to the CcmD/CycX/HelD family.</text>
</comment>
<evidence type="ECO:0000256" key="3">
    <source>
        <dbReference type="ARBA" id="ARBA00008741"/>
    </source>
</evidence>
<evidence type="ECO:0000256" key="5">
    <source>
        <dbReference type="ARBA" id="ARBA00022448"/>
    </source>
</evidence>
<keyword evidence="11 12" id="KW-0472">Membrane</keyword>
<keyword evidence="9 12" id="KW-0201">Cytochrome c-type biogenesis</keyword>
<keyword evidence="6 12" id="KW-1003">Cell membrane</keyword>
<evidence type="ECO:0000256" key="2">
    <source>
        <dbReference type="ARBA" id="ARBA00004377"/>
    </source>
</evidence>
<dbReference type="GO" id="GO:0015886">
    <property type="term" value="P:heme transport"/>
    <property type="evidence" value="ECO:0007669"/>
    <property type="project" value="InterPro"/>
</dbReference>
<keyword evidence="10 12" id="KW-1133">Transmembrane helix</keyword>
<reference evidence="13 14" key="1">
    <citation type="submission" date="2018-04" db="EMBL/GenBank/DDBJ databases">
        <title>Genomic Encyclopedia of Archaeal and Bacterial Type Strains, Phase II (KMG-II): from individual species to whole genera.</title>
        <authorList>
            <person name="Goeker M."/>
        </authorList>
    </citation>
    <scope>NUCLEOTIDE SEQUENCE [LARGE SCALE GENOMIC DNA]</scope>
    <source>
        <strain evidence="13 14">DSM 29329</strain>
    </source>
</reference>
<gene>
    <name evidence="13" type="ORF">C8N44_11422</name>
</gene>
<comment type="caution">
    <text evidence="13">The sequence shown here is derived from an EMBL/GenBank/DDBJ whole genome shotgun (WGS) entry which is preliminary data.</text>
</comment>
<evidence type="ECO:0000256" key="9">
    <source>
        <dbReference type="ARBA" id="ARBA00022748"/>
    </source>
</evidence>
<keyword evidence="8 12" id="KW-0812">Transmembrane</keyword>
<name>A0A2T6AST5_9RHOB</name>
<sequence length="53" mass="5685">MPELGKYAVSVLSAYGVSLGLLAVLVGLSVARARRVKAQLARVEDRQGRQHHG</sequence>
<evidence type="ECO:0000256" key="8">
    <source>
        <dbReference type="ARBA" id="ARBA00022692"/>
    </source>
</evidence>
<keyword evidence="7 12" id="KW-0997">Cell inner membrane</keyword>
<evidence type="ECO:0000256" key="7">
    <source>
        <dbReference type="ARBA" id="ARBA00022519"/>
    </source>
</evidence>
<evidence type="ECO:0000256" key="10">
    <source>
        <dbReference type="ARBA" id="ARBA00022989"/>
    </source>
</evidence>
<evidence type="ECO:0000313" key="13">
    <source>
        <dbReference type="EMBL" id="PTX46881.1"/>
    </source>
</evidence>
<protein>
    <recommendedName>
        <fullName evidence="4 12">Heme exporter protein D</fullName>
    </recommendedName>
</protein>
<organism evidence="13 14">
    <name type="scientific">Allosediminivita pacifica</name>
    <dbReference type="NCBI Taxonomy" id="1267769"/>
    <lineage>
        <taxon>Bacteria</taxon>
        <taxon>Pseudomonadati</taxon>
        <taxon>Pseudomonadota</taxon>
        <taxon>Alphaproteobacteria</taxon>
        <taxon>Rhodobacterales</taxon>
        <taxon>Paracoccaceae</taxon>
        <taxon>Allosediminivita</taxon>
    </lineage>
</organism>
<evidence type="ECO:0000256" key="11">
    <source>
        <dbReference type="ARBA" id="ARBA00023136"/>
    </source>
</evidence>
<evidence type="ECO:0000256" key="1">
    <source>
        <dbReference type="ARBA" id="ARBA00002442"/>
    </source>
</evidence>
<evidence type="ECO:0000256" key="6">
    <source>
        <dbReference type="ARBA" id="ARBA00022475"/>
    </source>
</evidence>
<keyword evidence="14" id="KW-1185">Reference proteome</keyword>
<dbReference type="Proteomes" id="UP000244069">
    <property type="component" value="Unassembled WGS sequence"/>
</dbReference>
<dbReference type="Pfam" id="PF04995">
    <property type="entry name" value="CcmD"/>
    <property type="match status" value="1"/>
</dbReference>
<keyword evidence="5 12" id="KW-0813">Transport</keyword>
<evidence type="ECO:0000256" key="12">
    <source>
        <dbReference type="RuleBase" id="RU363101"/>
    </source>
</evidence>
<dbReference type="GO" id="GO:0005886">
    <property type="term" value="C:plasma membrane"/>
    <property type="evidence" value="ECO:0007669"/>
    <property type="project" value="UniProtKB-SubCell"/>
</dbReference>
<comment type="subcellular location">
    <subcellularLocation>
        <location evidence="2 12">Cell inner membrane</location>
        <topology evidence="2 12">Single-pass membrane protein</topology>
    </subcellularLocation>
</comment>